<dbReference type="PANTHER" id="PTHR37291">
    <property type="entry name" value="5-METHYLCYTOSINE-SPECIFIC RESTRICTION ENZYME B"/>
    <property type="match status" value="1"/>
</dbReference>
<dbReference type="GO" id="GO:0005524">
    <property type="term" value="F:ATP binding"/>
    <property type="evidence" value="ECO:0007669"/>
    <property type="project" value="InterPro"/>
</dbReference>
<dbReference type="InterPro" id="IPR052934">
    <property type="entry name" value="Methyl-DNA_Rec/Restrict_Enz"/>
</dbReference>
<dbReference type="REBASE" id="163066">
    <property type="entry name" value="Pma22126McrBCP"/>
</dbReference>
<dbReference type="PANTHER" id="PTHR37291:SF1">
    <property type="entry name" value="TYPE IV METHYL-DIRECTED RESTRICTION ENZYME ECOKMCRB SUBUNIT"/>
    <property type="match status" value="1"/>
</dbReference>
<dbReference type="CDD" id="cd00009">
    <property type="entry name" value="AAA"/>
    <property type="match status" value="1"/>
</dbReference>
<keyword evidence="4" id="KW-1185">Reference proteome</keyword>
<dbReference type="InterPro" id="IPR011704">
    <property type="entry name" value="ATPase_dyneun-rel_AAA"/>
</dbReference>
<dbReference type="Proteomes" id="UP000185663">
    <property type="component" value="Chromosome I"/>
</dbReference>
<dbReference type="GO" id="GO:0016887">
    <property type="term" value="F:ATP hydrolysis activity"/>
    <property type="evidence" value="ECO:0007669"/>
    <property type="project" value="InterPro"/>
</dbReference>
<name>A0A1H1NV91_9CELL</name>
<dbReference type="RefSeq" id="WP_083371552.1">
    <property type="nucleotide sequence ID" value="NZ_LT629776.1"/>
</dbReference>
<dbReference type="Pfam" id="PF07728">
    <property type="entry name" value="AAA_5"/>
    <property type="match status" value="1"/>
</dbReference>
<sequence>MSATRIPYATAAPIYDVAARWRDRCLVQDYSLFSEGHTSTLGAGENLVRDFVDAPENEGATFVARVRDHLRQSSPEAVQLAGELLYIHFLIAQPGHVSGGKKREVIDAVLSISPTTESLPQDLGEILDGGLIDPGTAYATYRWRLFGFLVEFVVAVKRLSPVDRERALHDSAAFVELIDGLDDSQGGRVQKYALEHLLFPDEFAPVVGQTARTAITAQWSHLVAGRPSPWDLSEISQRLAAEAGEPTQYVDFWESPWHWQWSSPSAVWDSAGTWFVWLNANVDVSTSERQYKLAEAQSLADIRETLMTGGDWTQPLIRKLNATNLVPWRVVDDFAKWVTASPQEAENALRTLWQTDSHERLDAFADLVRSVLPTVGARLAVSSYLRLALDPNDQPPWRSRYVDDFFKSVRIHRPSPLAPDSEVYGQFLSLLDRVIDISARHGSTVNDRLDAQGLLWMIMNADDSIGSDTYDRLVLWRKDRATMPPTNDQGERSAASPHEEAEEIAGELTAKDVADQLFLDQSFIDDVLELLSDRSQVIFTGNPGTGKTFVAKKLALWIAGAAERVSLVQLHPSYSYEDFVEGYRPTSDGGFELRPGPLRVAADRAAADPSHTHVLVIDELNRGNTARVFGELYFLLEYRDESVKLMYSSQEFSLPKNLWIIGTMNSADRSIALLDSALRRRFSFVDFDPSAAPVSEVLPRFLRTHRPSMGWVSEVVHRANAIVNDPLAAIGPSHFMRVDLTERHVERIWTYDVLPTLRENLFGREDVLDSLSLEALRGQVQTEPSIEALDGDDE</sequence>
<feature type="domain" description="AAA+ ATPase" evidence="2">
    <location>
        <begin position="533"/>
        <end position="688"/>
    </location>
</feature>
<dbReference type="OrthoDB" id="9781481at2"/>
<dbReference type="EMBL" id="LT629776">
    <property type="protein sequence ID" value="SDS02715.1"/>
    <property type="molecule type" value="Genomic_DNA"/>
</dbReference>
<accession>A0A1H1NV91</accession>
<evidence type="ECO:0000313" key="3">
    <source>
        <dbReference type="EMBL" id="SDS02715.1"/>
    </source>
</evidence>
<gene>
    <name evidence="3" type="ORF">SAMN04489860_0626</name>
</gene>
<evidence type="ECO:0000259" key="2">
    <source>
        <dbReference type="SMART" id="SM00382"/>
    </source>
</evidence>
<reference evidence="3 4" key="1">
    <citation type="submission" date="2016-10" db="EMBL/GenBank/DDBJ databases">
        <authorList>
            <person name="de Groot N.N."/>
        </authorList>
    </citation>
    <scope>NUCLEOTIDE SEQUENCE [LARGE SCALE GENOMIC DNA]</scope>
    <source>
        <strain evidence="3 4">DSM 22126</strain>
    </source>
</reference>
<protein>
    <submittedName>
        <fullName evidence="3">AAA domain (Dynein-related subfamily)</fullName>
    </submittedName>
</protein>
<feature type="region of interest" description="Disordered" evidence="1">
    <location>
        <begin position="481"/>
        <end position="500"/>
    </location>
</feature>
<organism evidence="3 4">
    <name type="scientific">Paraoerskovia marina</name>
    <dbReference type="NCBI Taxonomy" id="545619"/>
    <lineage>
        <taxon>Bacteria</taxon>
        <taxon>Bacillati</taxon>
        <taxon>Actinomycetota</taxon>
        <taxon>Actinomycetes</taxon>
        <taxon>Micrococcales</taxon>
        <taxon>Cellulomonadaceae</taxon>
        <taxon>Paraoerskovia</taxon>
    </lineage>
</organism>
<proteinExistence type="predicted"/>
<dbReference type="AlphaFoldDB" id="A0A1H1NV91"/>
<dbReference type="InterPro" id="IPR003593">
    <property type="entry name" value="AAA+_ATPase"/>
</dbReference>
<dbReference type="STRING" id="545619.SAMN04489860_0626"/>
<dbReference type="SUPFAM" id="SSF52540">
    <property type="entry name" value="P-loop containing nucleoside triphosphate hydrolases"/>
    <property type="match status" value="1"/>
</dbReference>
<dbReference type="InterPro" id="IPR027417">
    <property type="entry name" value="P-loop_NTPase"/>
</dbReference>
<dbReference type="Gene3D" id="3.40.50.300">
    <property type="entry name" value="P-loop containing nucleotide triphosphate hydrolases"/>
    <property type="match status" value="1"/>
</dbReference>
<evidence type="ECO:0000313" key="4">
    <source>
        <dbReference type="Proteomes" id="UP000185663"/>
    </source>
</evidence>
<dbReference type="SMART" id="SM00382">
    <property type="entry name" value="AAA"/>
    <property type="match status" value="1"/>
</dbReference>
<evidence type="ECO:0000256" key="1">
    <source>
        <dbReference type="SAM" id="MobiDB-lite"/>
    </source>
</evidence>